<dbReference type="PATRIC" id="fig|1182568.3.peg.207"/>
<keyword evidence="1" id="KW-0175">Coiled coil</keyword>
<sequence>MVEKRLPLALTVLTLTLLVACTPPGGNTAAAEGEAKPAAAATGTGTSNDLDAAPAKTTTLGVRVVPAKSGTLSVERTSSATIQADRDSNVAAQSGGNVVRVLVTEGEQVRAGQVVVQLDDSQQRQALENARLQVQQAQINLNQTRTTTGQATTSLNAAVQAAQATLSQAQQNAQSSESLYALGGISLADLQSARAQLATAQSQLAQARNSLSQNGQNAQGSVPLQQAQLSSAQAGVRQADENLSRTAVRAPFAGTVASLNVQVGEFAGQGSTVFRLVDPGSIKVQFNATTADAAALTAGTQLNLGYGGVNYVATVQDSPRIAGADRLVPITARVQGGAALPVGASAQARYRATLGQGVLIPSGAVQVDGGENAVYLAEGKSARRQTVTVVAESGGQVAVRGLDAGAQVISPVPPSLQDGASIRVETAATPTTTAGSSTGEAP</sequence>
<dbReference type="STRING" id="1182568.SU48_01005"/>
<dbReference type="Proteomes" id="UP000077363">
    <property type="component" value="Chromosome"/>
</dbReference>
<reference evidence="5 6" key="1">
    <citation type="submission" date="2015-01" db="EMBL/GenBank/DDBJ databases">
        <title>Deinococcus puniceus/DY1/ whole genome sequencing.</title>
        <authorList>
            <person name="Kim M.K."/>
            <person name="Srinivasan S."/>
            <person name="Lee J.-J."/>
        </authorList>
    </citation>
    <scope>NUCLEOTIDE SEQUENCE [LARGE SCALE GENOMIC DNA]</scope>
    <source>
        <strain evidence="5 6">DY1</strain>
    </source>
</reference>
<feature type="domain" description="Multidrug resistance protein MdtA-like barrel-sandwich hybrid" evidence="4">
    <location>
        <begin position="88"/>
        <end position="277"/>
    </location>
</feature>
<dbReference type="Gene3D" id="2.40.30.170">
    <property type="match status" value="1"/>
</dbReference>
<keyword evidence="6" id="KW-1185">Reference proteome</keyword>
<dbReference type="Gene3D" id="1.10.287.470">
    <property type="entry name" value="Helix hairpin bin"/>
    <property type="match status" value="2"/>
</dbReference>
<protein>
    <submittedName>
        <fullName evidence="5">RND transporter</fullName>
    </submittedName>
</protein>
<dbReference type="KEGG" id="dpu:SU48_01005"/>
<accession>A0A172T6Y2</accession>
<organism evidence="5 6">
    <name type="scientific">Deinococcus puniceus</name>
    <dbReference type="NCBI Taxonomy" id="1182568"/>
    <lineage>
        <taxon>Bacteria</taxon>
        <taxon>Thermotogati</taxon>
        <taxon>Deinococcota</taxon>
        <taxon>Deinococci</taxon>
        <taxon>Deinococcales</taxon>
        <taxon>Deinococcaceae</taxon>
        <taxon>Deinococcus</taxon>
    </lineage>
</organism>
<evidence type="ECO:0000259" key="4">
    <source>
        <dbReference type="Pfam" id="PF25917"/>
    </source>
</evidence>
<keyword evidence="3" id="KW-0732">Signal</keyword>
<dbReference type="InterPro" id="IPR058625">
    <property type="entry name" value="MdtA-like_BSH"/>
</dbReference>
<evidence type="ECO:0000256" key="3">
    <source>
        <dbReference type="SAM" id="SignalP"/>
    </source>
</evidence>
<name>A0A172T6Y2_9DEIO</name>
<dbReference type="GO" id="GO:0015562">
    <property type="term" value="F:efflux transmembrane transporter activity"/>
    <property type="evidence" value="ECO:0007669"/>
    <property type="project" value="TreeGrafter"/>
</dbReference>
<feature type="signal peptide" evidence="3">
    <location>
        <begin position="1"/>
        <end position="20"/>
    </location>
</feature>
<dbReference type="Gene3D" id="2.40.50.100">
    <property type="match status" value="2"/>
</dbReference>
<evidence type="ECO:0000256" key="1">
    <source>
        <dbReference type="SAM" id="Coils"/>
    </source>
</evidence>
<dbReference type="PANTHER" id="PTHR30469:SF15">
    <property type="entry name" value="HLYD FAMILY OF SECRETION PROTEINS"/>
    <property type="match status" value="1"/>
</dbReference>
<evidence type="ECO:0000256" key="2">
    <source>
        <dbReference type="SAM" id="MobiDB-lite"/>
    </source>
</evidence>
<gene>
    <name evidence="5" type="ORF">SU48_01005</name>
</gene>
<feature type="compositionally biased region" description="Low complexity" evidence="2">
    <location>
        <begin position="26"/>
        <end position="46"/>
    </location>
</feature>
<dbReference type="GO" id="GO:1990281">
    <property type="term" value="C:efflux pump complex"/>
    <property type="evidence" value="ECO:0007669"/>
    <property type="project" value="TreeGrafter"/>
</dbReference>
<dbReference type="PANTHER" id="PTHR30469">
    <property type="entry name" value="MULTIDRUG RESISTANCE PROTEIN MDTA"/>
    <property type="match status" value="1"/>
</dbReference>
<dbReference type="PROSITE" id="PS51257">
    <property type="entry name" value="PROKAR_LIPOPROTEIN"/>
    <property type="match status" value="1"/>
</dbReference>
<evidence type="ECO:0000313" key="5">
    <source>
        <dbReference type="EMBL" id="ANE42573.1"/>
    </source>
</evidence>
<dbReference type="AlphaFoldDB" id="A0A172T6Y2"/>
<feature type="chain" id="PRO_5008000428" evidence="3">
    <location>
        <begin position="21"/>
        <end position="442"/>
    </location>
</feature>
<dbReference type="EMBL" id="CP011387">
    <property type="protein sequence ID" value="ANE42573.1"/>
    <property type="molecule type" value="Genomic_DNA"/>
</dbReference>
<proteinExistence type="predicted"/>
<dbReference type="OrthoDB" id="9806939at2"/>
<dbReference type="Gene3D" id="2.40.420.20">
    <property type="match status" value="1"/>
</dbReference>
<feature type="region of interest" description="Disordered" evidence="2">
    <location>
        <begin position="26"/>
        <end position="53"/>
    </location>
</feature>
<dbReference type="RefSeq" id="WP_064013620.1">
    <property type="nucleotide sequence ID" value="NZ_CP011387.1"/>
</dbReference>
<evidence type="ECO:0000313" key="6">
    <source>
        <dbReference type="Proteomes" id="UP000077363"/>
    </source>
</evidence>
<dbReference type="SUPFAM" id="SSF111369">
    <property type="entry name" value="HlyD-like secretion proteins"/>
    <property type="match status" value="2"/>
</dbReference>
<feature type="coiled-coil region" evidence="1">
    <location>
        <begin position="127"/>
        <end position="210"/>
    </location>
</feature>
<dbReference type="Pfam" id="PF25917">
    <property type="entry name" value="BSH_RND"/>
    <property type="match status" value="1"/>
</dbReference>